<evidence type="ECO:0000259" key="6">
    <source>
        <dbReference type="Pfam" id="PF25944"/>
    </source>
</evidence>
<dbReference type="GO" id="GO:0022857">
    <property type="term" value="F:transmembrane transporter activity"/>
    <property type="evidence" value="ECO:0007669"/>
    <property type="project" value="InterPro"/>
</dbReference>
<dbReference type="Gene3D" id="1.10.287.470">
    <property type="entry name" value="Helix hairpin bin"/>
    <property type="match status" value="1"/>
</dbReference>
<comment type="caution">
    <text evidence="8">The sequence shown here is derived from an EMBL/GenBank/DDBJ whole genome shotgun (WGS) entry which is preliminary data.</text>
</comment>
<evidence type="ECO:0000256" key="1">
    <source>
        <dbReference type="ARBA" id="ARBA00004196"/>
    </source>
</evidence>
<dbReference type="Pfam" id="PF25917">
    <property type="entry name" value="BSH_RND"/>
    <property type="match status" value="1"/>
</dbReference>
<feature type="domain" description="Multidrug resistance protein MdtA-like beta-barrel" evidence="6">
    <location>
        <begin position="214"/>
        <end position="304"/>
    </location>
</feature>
<dbReference type="InterPro" id="IPR058627">
    <property type="entry name" value="MdtA-like_C"/>
</dbReference>
<feature type="signal peptide" evidence="3">
    <location>
        <begin position="1"/>
        <end position="23"/>
    </location>
</feature>
<evidence type="ECO:0000256" key="3">
    <source>
        <dbReference type="SAM" id="SignalP"/>
    </source>
</evidence>
<dbReference type="EMBL" id="VUKA01000008">
    <property type="protein sequence ID" value="KAA2212439.1"/>
    <property type="molecule type" value="Genomic_DNA"/>
</dbReference>
<dbReference type="SUPFAM" id="SSF111369">
    <property type="entry name" value="HlyD-like secretion proteins"/>
    <property type="match status" value="1"/>
</dbReference>
<evidence type="ECO:0000259" key="5">
    <source>
        <dbReference type="Pfam" id="PF25917"/>
    </source>
</evidence>
<feature type="chain" id="PRO_5022919614" evidence="3">
    <location>
        <begin position="24"/>
        <end position="399"/>
    </location>
</feature>
<protein>
    <submittedName>
        <fullName evidence="8">Efflux RND transporter periplasmic adaptor subunit</fullName>
    </submittedName>
</protein>
<dbReference type="InterPro" id="IPR058626">
    <property type="entry name" value="MdtA-like_b-barrel"/>
</dbReference>
<dbReference type="Gene3D" id="2.40.420.20">
    <property type="match status" value="1"/>
</dbReference>
<dbReference type="FunFam" id="2.40.420.20:FF:000001">
    <property type="entry name" value="Efflux RND transporter periplasmic adaptor subunit"/>
    <property type="match status" value="1"/>
</dbReference>
<evidence type="ECO:0000313" key="8">
    <source>
        <dbReference type="EMBL" id="KAA2212439.1"/>
    </source>
</evidence>
<dbReference type="PANTHER" id="PTHR30158">
    <property type="entry name" value="ACRA/E-RELATED COMPONENT OF DRUG EFFLUX TRANSPORTER"/>
    <property type="match status" value="1"/>
</dbReference>
<name>A0A5B2TE47_9PROT</name>
<proteinExistence type="inferred from homology"/>
<dbReference type="GO" id="GO:0030313">
    <property type="term" value="C:cell envelope"/>
    <property type="evidence" value="ECO:0007669"/>
    <property type="project" value="UniProtKB-SubCell"/>
</dbReference>
<feature type="domain" description="Multidrug resistance protein MdtA-like alpha-helical hairpin" evidence="4">
    <location>
        <begin position="107"/>
        <end position="177"/>
    </location>
</feature>
<dbReference type="Pfam" id="PF25944">
    <property type="entry name" value="Beta-barrel_RND"/>
    <property type="match status" value="1"/>
</dbReference>
<dbReference type="OrthoDB" id="9800613at2"/>
<dbReference type="PANTHER" id="PTHR30158:SF3">
    <property type="entry name" value="MULTIDRUG EFFLUX PUMP SUBUNIT ACRA-RELATED"/>
    <property type="match status" value="1"/>
</dbReference>
<comment type="subcellular location">
    <subcellularLocation>
        <location evidence="1">Cell envelope</location>
    </subcellularLocation>
</comment>
<comment type="similarity">
    <text evidence="2">Belongs to the membrane fusion protein (MFP) (TC 8.A.1) family.</text>
</comment>
<dbReference type="PROSITE" id="PS51257">
    <property type="entry name" value="PROKAR_LIPOPROTEIN"/>
    <property type="match status" value="1"/>
</dbReference>
<dbReference type="Gene3D" id="2.40.30.170">
    <property type="match status" value="1"/>
</dbReference>
<dbReference type="InterPro" id="IPR058624">
    <property type="entry name" value="MdtA-like_HH"/>
</dbReference>
<dbReference type="GO" id="GO:0046677">
    <property type="term" value="P:response to antibiotic"/>
    <property type="evidence" value="ECO:0007669"/>
    <property type="project" value="TreeGrafter"/>
</dbReference>
<dbReference type="Proteomes" id="UP000322110">
    <property type="component" value="Unassembled WGS sequence"/>
</dbReference>
<keyword evidence="3" id="KW-0732">Signal</keyword>
<dbReference type="AlphaFoldDB" id="A0A5B2TE47"/>
<feature type="domain" description="Multidrug resistance protein MdtA-like barrel-sandwich hybrid" evidence="5">
    <location>
        <begin position="68"/>
        <end position="210"/>
    </location>
</feature>
<evidence type="ECO:0000259" key="4">
    <source>
        <dbReference type="Pfam" id="PF25876"/>
    </source>
</evidence>
<dbReference type="Pfam" id="PF25876">
    <property type="entry name" value="HH_MFP_RND"/>
    <property type="match status" value="1"/>
</dbReference>
<organism evidence="8 9">
    <name type="scientific">Teichococcus oryzae</name>
    <dbReference type="NCBI Taxonomy" id="1608942"/>
    <lineage>
        <taxon>Bacteria</taxon>
        <taxon>Pseudomonadati</taxon>
        <taxon>Pseudomonadota</taxon>
        <taxon>Alphaproteobacteria</taxon>
        <taxon>Acetobacterales</taxon>
        <taxon>Roseomonadaceae</taxon>
        <taxon>Roseomonas</taxon>
    </lineage>
</organism>
<evidence type="ECO:0000313" key="9">
    <source>
        <dbReference type="Proteomes" id="UP000322110"/>
    </source>
</evidence>
<accession>A0A5B2TE47</accession>
<reference evidence="8 9" key="1">
    <citation type="journal article" date="2015" name="Int. J. Syst. Evol. Microbiol.">
        <title>Roseomonas oryzae sp. nov., isolated from paddy rhizosphere soil.</title>
        <authorList>
            <person name="Ramaprasad E.V."/>
            <person name="Sasikala Ch."/>
            <person name="Ramana Ch.V."/>
        </authorList>
    </citation>
    <scope>NUCLEOTIDE SEQUENCE [LARGE SCALE GENOMIC DNA]</scope>
    <source>
        <strain evidence="8 9">KCTC 42542</strain>
    </source>
</reference>
<feature type="domain" description="Multidrug resistance protein MdtA-like C-terminal permuted SH3" evidence="7">
    <location>
        <begin position="308"/>
        <end position="370"/>
    </location>
</feature>
<dbReference type="GO" id="GO:0005886">
    <property type="term" value="C:plasma membrane"/>
    <property type="evidence" value="ECO:0007669"/>
    <property type="project" value="TreeGrafter"/>
</dbReference>
<gene>
    <name evidence="8" type="ORF">F0Q34_15210</name>
</gene>
<dbReference type="InterPro" id="IPR006143">
    <property type="entry name" value="RND_pump_MFP"/>
</dbReference>
<dbReference type="NCBIfam" id="TIGR01730">
    <property type="entry name" value="RND_mfp"/>
    <property type="match status" value="1"/>
</dbReference>
<sequence>MPRRPRIGAAALPLVLLGPLLLAACDEPATAQQAGQEAPPPAVTVVSVQPQRISIQTTLPGRVVAYQTAEVRPQVGGVLRERLFREGETVEAGQKLFQIDPAPYKAQLASAEANLARAEATLSSARVTATRYRPLVKQNAVSQLEYETAVAAQKQAEADVASAKAAVEIAKINLGYTTINAPITGRTSRARLTVGALVTADQATSLLTVTQLDPIYVDVTQPAATLLRLRREMEAGRLRQAAEGEAEVRLKLEDGTEYAHPGKLRVAEVTVDPGTGSVVLRAEFPNPDGLLMPGMFVRQDVEEGITENALLVPQRAVTRNPRGEAVVKVVQGDGTVAERIITATRAIGTDWLAQGGLQPGDKVIVAGGQRVQAGARPQVTETTAEALREPRAALPQNQG</sequence>
<dbReference type="Gene3D" id="2.40.50.100">
    <property type="match status" value="1"/>
</dbReference>
<dbReference type="Pfam" id="PF25967">
    <property type="entry name" value="RND-MFP_C"/>
    <property type="match status" value="1"/>
</dbReference>
<dbReference type="InterPro" id="IPR058625">
    <property type="entry name" value="MdtA-like_BSH"/>
</dbReference>
<keyword evidence="9" id="KW-1185">Reference proteome</keyword>
<evidence type="ECO:0000259" key="7">
    <source>
        <dbReference type="Pfam" id="PF25967"/>
    </source>
</evidence>
<evidence type="ECO:0000256" key="2">
    <source>
        <dbReference type="ARBA" id="ARBA00009477"/>
    </source>
</evidence>